<keyword evidence="1" id="KW-0812">Transmembrane</keyword>
<comment type="caution">
    <text evidence="2">The sequence shown here is derived from an EMBL/GenBank/DDBJ whole genome shotgun (WGS) entry which is preliminary data.</text>
</comment>
<keyword evidence="3" id="KW-1185">Reference proteome</keyword>
<sequence>MISIKALLISVTAMIFLGLTFELIFLFIDIGYNILMKSYPVTKSVRQPLYYLLIFSGLFIVMFTGGFLTSMYAKRYVIAHSVVAATIVCGIALYATSSGYDFTLLSVLFIIIGIAFTLYGNVVYKRNNEERSAEDIR</sequence>
<organism evidence="2 3">
    <name type="scientific">endosymbiont of Galathealinum brachiosum</name>
    <dbReference type="NCBI Taxonomy" id="2200906"/>
    <lineage>
        <taxon>Bacteria</taxon>
        <taxon>Pseudomonadati</taxon>
        <taxon>Pseudomonadota</taxon>
        <taxon>Gammaproteobacteria</taxon>
        <taxon>sulfur-oxidizing symbionts</taxon>
    </lineage>
</organism>
<feature type="transmembrane region" description="Helical" evidence="1">
    <location>
        <begin position="102"/>
        <end position="124"/>
    </location>
</feature>
<evidence type="ECO:0000256" key="1">
    <source>
        <dbReference type="SAM" id="Phobius"/>
    </source>
</evidence>
<feature type="transmembrane region" description="Helical" evidence="1">
    <location>
        <begin position="48"/>
        <end position="69"/>
    </location>
</feature>
<proteinExistence type="predicted"/>
<keyword evidence="1" id="KW-1133">Transmembrane helix</keyword>
<gene>
    <name evidence="2" type="ORF">DIZ80_01650</name>
</gene>
<dbReference type="Proteomes" id="UP000254266">
    <property type="component" value="Unassembled WGS sequence"/>
</dbReference>
<reference evidence="2 3" key="1">
    <citation type="journal article" date="2018" name="ISME J.">
        <title>Endosymbiont genomes yield clues of tubeworm success.</title>
        <authorList>
            <person name="Li Y."/>
            <person name="Liles M.R."/>
            <person name="Halanych K.M."/>
        </authorList>
    </citation>
    <scope>NUCLEOTIDE SEQUENCE [LARGE SCALE GENOMIC DNA]</scope>
    <source>
        <strain evidence="2">A1464</strain>
    </source>
</reference>
<keyword evidence="1" id="KW-0472">Membrane</keyword>
<accession>A0A370DL79</accession>
<feature type="transmembrane region" description="Helical" evidence="1">
    <location>
        <begin position="76"/>
        <end position="96"/>
    </location>
</feature>
<name>A0A370DL79_9GAMM</name>
<evidence type="ECO:0000313" key="3">
    <source>
        <dbReference type="Proteomes" id="UP000254266"/>
    </source>
</evidence>
<feature type="transmembrane region" description="Helical" evidence="1">
    <location>
        <begin position="7"/>
        <end position="28"/>
    </location>
</feature>
<evidence type="ECO:0000313" key="2">
    <source>
        <dbReference type="EMBL" id="RDH85661.1"/>
    </source>
</evidence>
<dbReference type="EMBL" id="QFXC01000003">
    <property type="protein sequence ID" value="RDH85661.1"/>
    <property type="molecule type" value="Genomic_DNA"/>
</dbReference>
<dbReference type="AlphaFoldDB" id="A0A370DL79"/>
<protein>
    <submittedName>
        <fullName evidence="2">Uncharacterized protein</fullName>
    </submittedName>
</protein>